<evidence type="ECO:0000256" key="1">
    <source>
        <dbReference type="SAM" id="MobiDB-lite"/>
    </source>
</evidence>
<protein>
    <submittedName>
        <fullName evidence="2">Uncharacterized protein</fullName>
    </submittedName>
</protein>
<proteinExistence type="predicted"/>
<sequence>MKSARSPRPPFSFALACLSAGALLTVPACDGGRRPAAKRPAAGVASQRDARGLFNSIRSQLRTLPERSQLELTPPVVVLDSRSSTDGEEIQGLLRRRPEAPNEPANLITVPRRNARFRSAVQPGDIVKYYGVPDRDTLDRLRETGDVDIATFESIDLVVAQVLGDDALLIVGGFAQEDVAPRKIEVWRIVDERMDEIQREMGAYFSRREPPLAWHPSPDEASLKQLTERLNQWLRQVGAAGKRADASQWKRPALLGALPASIAENEALAPYLADDELATGYFRLYESRLIQGATWRRDVARWARGSDAAPMAVAGSLFDWTVRNLQLVEPTQSPPRWQWELMLHGQATVAGRAWLFAGLCEQQNLTAVVVNTAGEAGEGGRLLVGVVDGDQLRMFDPAIGLPIPGAESGSIATLAELQADDSLLRQFDLDGQPYPVTAESLKSATAAVVIGSPFALSQRAGEFTRRLTGEDALTLAPDLDATADRLRGVAGIEGVTLWTEPFETLADKLAAKPSERQQAVRDFLPFAWRPMLWRGRLQQFRGVHEEAAVKRDALDETLDDHQAAQRYYMNRNVRPPDDRLSTVPEDKRDIYRSTRTLATLFLAELRLDDGADAVAIDWLENSALDDSSADPYRPLIQDLKARALARLGEKEKAADVLDSIEGPMAYGAKLLARQYREAATEEETTEEETTEEETTEEETTEEETTEEETTEEETTEEETTADDDAAGDEDEPTAGEP</sequence>
<reference evidence="2 3" key="1">
    <citation type="submission" date="2019-02" db="EMBL/GenBank/DDBJ databases">
        <title>Deep-cultivation of Planctomycetes and their phenomic and genomic characterization uncovers novel biology.</title>
        <authorList>
            <person name="Wiegand S."/>
            <person name="Jogler M."/>
            <person name="Boedeker C."/>
            <person name="Pinto D."/>
            <person name="Vollmers J."/>
            <person name="Rivas-Marin E."/>
            <person name="Kohn T."/>
            <person name="Peeters S.H."/>
            <person name="Heuer A."/>
            <person name="Rast P."/>
            <person name="Oberbeckmann S."/>
            <person name="Bunk B."/>
            <person name="Jeske O."/>
            <person name="Meyerdierks A."/>
            <person name="Storesund J.E."/>
            <person name="Kallscheuer N."/>
            <person name="Luecker S."/>
            <person name="Lage O.M."/>
            <person name="Pohl T."/>
            <person name="Merkel B.J."/>
            <person name="Hornburger P."/>
            <person name="Mueller R.-W."/>
            <person name="Bruemmer F."/>
            <person name="Labrenz M."/>
            <person name="Spormann A.M."/>
            <person name="Op Den Camp H."/>
            <person name="Overmann J."/>
            <person name="Amann R."/>
            <person name="Jetten M.S.M."/>
            <person name="Mascher T."/>
            <person name="Medema M.H."/>
            <person name="Devos D.P."/>
            <person name="Kaster A.-K."/>
            <person name="Ovreas L."/>
            <person name="Rohde M."/>
            <person name="Galperin M.Y."/>
            <person name="Jogler C."/>
        </authorList>
    </citation>
    <scope>NUCLEOTIDE SEQUENCE [LARGE SCALE GENOMIC DNA]</scope>
    <source>
        <strain evidence="2 3">Pla108</strain>
    </source>
</reference>
<organism evidence="2 3">
    <name type="scientific">Botrimarina colliarenosi</name>
    <dbReference type="NCBI Taxonomy" id="2528001"/>
    <lineage>
        <taxon>Bacteria</taxon>
        <taxon>Pseudomonadati</taxon>
        <taxon>Planctomycetota</taxon>
        <taxon>Planctomycetia</taxon>
        <taxon>Pirellulales</taxon>
        <taxon>Lacipirellulaceae</taxon>
        <taxon>Botrimarina</taxon>
    </lineage>
</organism>
<evidence type="ECO:0000313" key="2">
    <source>
        <dbReference type="EMBL" id="TWU00293.1"/>
    </source>
</evidence>
<name>A0A5C6AJU4_9BACT</name>
<gene>
    <name evidence="2" type="ORF">Pla108_12420</name>
</gene>
<dbReference type="EMBL" id="SJPR01000001">
    <property type="protein sequence ID" value="TWU00293.1"/>
    <property type="molecule type" value="Genomic_DNA"/>
</dbReference>
<dbReference type="Proteomes" id="UP000317421">
    <property type="component" value="Unassembled WGS sequence"/>
</dbReference>
<feature type="region of interest" description="Disordered" evidence="1">
    <location>
        <begin position="675"/>
        <end position="737"/>
    </location>
</feature>
<feature type="compositionally biased region" description="Acidic residues" evidence="1">
    <location>
        <begin position="680"/>
        <end position="737"/>
    </location>
</feature>
<dbReference type="AlphaFoldDB" id="A0A5C6AJU4"/>
<comment type="caution">
    <text evidence="2">The sequence shown here is derived from an EMBL/GenBank/DDBJ whole genome shotgun (WGS) entry which is preliminary data.</text>
</comment>
<keyword evidence="3" id="KW-1185">Reference proteome</keyword>
<dbReference type="RefSeq" id="WP_197526284.1">
    <property type="nucleotide sequence ID" value="NZ_SJPR01000001.1"/>
</dbReference>
<accession>A0A5C6AJU4</accession>
<evidence type="ECO:0000313" key="3">
    <source>
        <dbReference type="Proteomes" id="UP000317421"/>
    </source>
</evidence>